<dbReference type="InterPro" id="IPR010399">
    <property type="entry name" value="Tify_dom"/>
</dbReference>
<evidence type="ECO:0000259" key="3">
    <source>
        <dbReference type="PROSITE" id="PS51320"/>
    </source>
</evidence>
<keyword evidence="2" id="KW-0539">Nucleus</keyword>
<dbReference type="PANTHER" id="PTHR33077:SF90">
    <property type="entry name" value="PROTEIN TIFY 7"/>
    <property type="match status" value="1"/>
</dbReference>
<keyword evidence="2" id="KW-1184">Jasmonic acid signaling pathway</keyword>
<dbReference type="RefSeq" id="XP_023001806.1">
    <property type="nucleotide sequence ID" value="XM_023146038.1"/>
</dbReference>
<comment type="similarity">
    <text evidence="1 2">Belongs to the TIFY/JAZ family.</text>
</comment>
<accession>A0A6J1KJP0</accession>
<comment type="subcellular location">
    <subcellularLocation>
        <location evidence="2">Nucleus</location>
    </subcellularLocation>
</comment>
<keyword evidence="4" id="KW-1185">Reference proteome</keyword>
<dbReference type="Pfam" id="PF06200">
    <property type="entry name" value="tify"/>
    <property type="match status" value="1"/>
</dbReference>
<evidence type="ECO:0000313" key="4">
    <source>
        <dbReference type="Proteomes" id="UP000504608"/>
    </source>
</evidence>
<proteinExistence type="inferred from homology"/>
<feature type="domain" description="Tify" evidence="3">
    <location>
        <begin position="136"/>
        <end position="171"/>
    </location>
</feature>
<gene>
    <name evidence="5" type="primary">LOC111495836</name>
</gene>
<dbReference type="AlphaFoldDB" id="A0A6J1KJP0"/>
<dbReference type="OrthoDB" id="1939212at2759"/>
<dbReference type="PANTHER" id="PTHR33077">
    <property type="entry name" value="PROTEIN TIFY 4A-RELATED-RELATED"/>
    <property type="match status" value="1"/>
</dbReference>
<dbReference type="GO" id="GO:2000022">
    <property type="term" value="P:regulation of jasmonic acid mediated signaling pathway"/>
    <property type="evidence" value="ECO:0007669"/>
    <property type="project" value="UniProtKB-UniRule"/>
</dbReference>
<dbReference type="GO" id="GO:0031347">
    <property type="term" value="P:regulation of defense response"/>
    <property type="evidence" value="ECO:0007669"/>
    <property type="project" value="UniProtKB-UniRule"/>
</dbReference>
<comment type="domain">
    <text evidence="2">The jas domain is required for interaction with COI1.</text>
</comment>
<dbReference type="PROSITE" id="PS51320">
    <property type="entry name" value="TIFY"/>
    <property type="match status" value="1"/>
</dbReference>
<organism evidence="4 5">
    <name type="scientific">Cucurbita maxima</name>
    <name type="common">Pumpkin</name>
    <name type="synonym">Winter squash</name>
    <dbReference type="NCBI Taxonomy" id="3661"/>
    <lineage>
        <taxon>Eukaryota</taxon>
        <taxon>Viridiplantae</taxon>
        <taxon>Streptophyta</taxon>
        <taxon>Embryophyta</taxon>
        <taxon>Tracheophyta</taxon>
        <taxon>Spermatophyta</taxon>
        <taxon>Magnoliopsida</taxon>
        <taxon>eudicotyledons</taxon>
        <taxon>Gunneridae</taxon>
        <taxon>Pentapetalae</taxon>
        <taxon>rosids</taxon>
        <taxon>fabids</taxon>
        <taxon>Cucurbitales</taxon>
        <taxon>Cucurbitaceae</taxon>
        <taxon>Cucurbiteae</taxon>
        <taxon>Cucurbita</taxon>
    </lineage>
</organism>
<sequence length="279" mass="29683">MERDFLGLNSKIVSMALKEEFEDASKNTGMQWSFSNKVSAVPQLLSFKAAQDEKQRKITVDPLGPYSSVIQKNVAPDKKPANQYAMTAYRFQNADPVVRSSVNLQPLGGVPIPTAISAPLTSSVVGTTELRNASMPLGSMAQLTIFYAGSVCVYNDISPEKAQAIMLLAGSKGMPQTQNNMLSTGQVKASFPCSNIELPAAAAAAAAAKPIHSEPPMDASSAALIASIAPTFVPAAVPQARKASLVRFLEKRKERINTCPYSIAKKPSDCSSTTLDLMA</sequence>
<protein>
    <recommendedName>
        <fullName evidence="2">Protein TIFY</fullName>
    </recommendedName>
    <alternativeName>
        <fullName evidence="2">Jasmonate ZIM domain-containing protein</fullName>
    </alternativeName>
</protein>
<dbReference type="GeneID" id="111495836"/>
<dbReference type="InterPro" id="IPR040390">
    <property type="entry name" value="TIFY/JAZ"/>
</dbReference>
<dbReference type="SMART" id="SM00979">
    <property type="entry name" value="TIFY"/>
    <property type="match status" value="1"/>
</dbReference>
<name>A0A6J1KJP0_CUCMA</name>
<dbReference type="InterPro" id="IPR018467">
    <property type="entry name" value="CCT_CS"/>
</dbReference>
<dbReference type="GO" id="GO:0009611">
    <property type="term" value="P:response to wounding"/>
    <property type="evidence" value="ECO:0007669"/>
    <property type="project" value="UniProtKB-UniRule"/>
</dbReference>
<dbReference type="GO" id="GO:0005634">
    <property type="term" value="C:nucleus"/>
    <property type="evidence" value="ECO:0007669"/>
    <property type="project" value="UniProtKB-SubCell"/>
</dbReference>
<dbReference type="KEGG" id="cmax:111495836"/>
<evidence type="ECO:0000256" key="1">
    <source>
        <dbReference type="ARBA" id="ARBA00008614"/>
    </source>
</evidence>
<evidence type="ECO:0000256" key="2">
    <source>
        <dbReference type="RuleBase" id="RU369065"/>
    </source>
</evidence>
<dbReference type="Pfam" id="PF09425">
    <property type="entry name" value="Jas_motif"/>
    <property type="match status" value="1"/>
</dbReference>
<comment type="function">
    <text evidence="2">Repressor of jasmonate responses.</text>
</comment>
<dbReference type="Proteomes" id="UP000504608">
    <property type="component" value="Unplaced"/>
</dbReference>
<reference evidence="5" key="1">
    <citation type="submission" date="2025-08" db="UniProtKB">
        <authorList>
            <consortium name="RefSeq"/>
        </authorList>
    </citation>
    <scope>IDENTIFICATION</scope>
    <source>
        <tissue evidence="5">Young leaves</tissue>
    </source>
</reference>
<evidence type="ECO:0000313" key="5">
    <source>
        <dbReference type="RefSeq" id="XP_023001806.1"/>
    </source>
</evidence>